<evidence type="ECO:0000313" key="2">
    <source>
        <dbReference type="EMBL" id="GGK54561.1"/>
    </source>
</evidence>
<dbReference type="EMBL" id="BMMF01000020">
    <property type="protein sequence ID" value="GGK54561.1"/>
    <property type="molecule type" value="Genomic_DNA"/>
</dbReference>
<keyword evidence="3" id="KW-1185">Reference proteome</keyword>
<protein>
    <submittedName>
        <fullName evidence="2">Uncharacterized protein</fullName>
    </submittedName>
</protein>
<dbReference type="RefSeq" id="WP_188915697.1">
    <property type="nucleotide sequence ID" value="NZ_BMMF01000020.1"/>
</dbReference>
<organism evidence="2 3">
    <name type="scientific">Salinarimonas ramus</name>
    <dbReference type="NCBI Taxonomy" id="690164"/>
    <lineage>
        <taxon>Bacteria</taxon>
        <taxon>Pseudomonadati</taxon>
        <taxon>Pseudomonadota</taxon>
        <taxon>Alphaproteobacteria</taxon>
        <taxon>Hyphomicrobiales</taxon>
        <taxon>Salinarimonadaceae</taxon>
        <taxon>Salinarimonas</taxon>
    </lineage>
</organism>
<dbReference type="AlphaFoldDB" id="A0A917QK83"/>
<name>A0A917QK83_9HYPH</name>
<gene>
    <name evidence="2" type="ORF">GCM10011322_46680</name>
</gene>
<dbReference type="Proteomes" id="UP000600449">
    <property type="component" value="Unassembled WGS sequence"/>
</dbReference>
<evidence type="ECO:0000256" key="1">
    <source>
        <dbReference type="SAM" id="MobiDB-lite"/>
    </source>
</evidence>
<comment type="caution">
    <text evidence="2">The sequence shown here is derived from an EMBL/GenBank/DDBJ whole genome shotgun (WGS) entry which is preliminary data.</text>
</comment>
<reference evidence="2 3" key="1">
    <citation type="journal article" date="2014" name="Int. J. Syst. Evol. Microbiol.">
        <title>Complete genome sequence of Corynebacterium casei LMG S-19264T (=DSM 44701T), isolated from a smear-ripened cheese.</title>
        <authorList>
            <consortium name="US DOE Joint Genome Institute (JGI-PGF)"/>
            <person name="Walter F."/>
            <person name="Albersmeier A."/>
            <person name="Kalinowski J."/>
            <person name="Ruckert C."/>
        </authorList>
    </citation>
    <scope>NUCLEOTIDE SEQUENCE [LARGE SCALE GENOMIC DNA]</scope>
    <source>
        <strain evidence="2 3">CGMCC 1.9161</strain>
    </source>
</reference>
<evidence type="ECO:0000313" key="3">
    <source>
        <dbReference type="Proteomes" id="UP000600449"/>
    </source>
</evidence>
<feature type="compositionally biased region" description="Basic and acidic residues" evidence="1">
    <location>
        <begin position="1"/>
        <end position="33"/>
    </location>
</feature>
<proteinExistence type="predicted"/>
<feature type="region of interest" description="Disordered" evidence="1">
    <location>
        <begin position="1"/>
        <end position="55"/>
    </location>
</feature>
<sequence length="55" mass="5947">MAAHAGETERETGDVRCERHHETAHVTDSDEIPRCQNCGNDTVDAGRHAPGMTSS</sequence>
<accession>A0A917QK83</accession>